<dbReference type="InterPro" id="IPR013320">
    <property type="entry name" value="ConA-like_dom_sf"/>
</dbReference>
<dbReference type="InterPro" id="IPR006558">
    <property type="entry name" value="LamG-like"/>
</dbReference>
<proteinExistence type="predicted"/>
<dbReference type="STRING" id="311403.Arad_9990"/>
<dbReference type="Gene3D" id="1.50.10.100">
    <property type="entry name" value="Chondroitin AC/alginate lyase"/>
    <property type="match status" value="1"/>
</dbReference>
<dbReference type="KEGG" id="ara:Arad_9990"/>
<evidence type="ECO:0000256" key="3">
    <source>
        <dbReference type="ARBA" id="ARBA00023239"/>
    </source>
</evidence>
<evidence type="ECO:0000259" key="4">
    <source>
        <dbReference type="SMART" id="SM00560"/>
    </source>
</evidence>
<keyword evidence="3" id="KW-0456">Lyase</keyword>
<dbReference type="InterPro" id="IPR013783">
    <property type="entry name" value="Ig-like_fold"/>
</dbReference>
<evidence type="ECO:0000256" key="2">
    <source>
        <dbReference type="ARBA" id="ARBA00023157"/>
    </source>
</evidence>
<dbReference type="SMART" id="SM00560">
    <property type="entry name" value="LamGL"/>
    <property type="match status" value="1"/>
</dbReference>
<dbReference type="Pfam" id="PF05426">
    <property type="entry name" value="Alginate_lyase"/>
    <property type="match status" value="1"/>
</dbReference>
<dbReference type="CDD" id="cd00063">
    <property type="entry name" value="FN3"/>
    <property type="match status" value="1"/>
</dbReference>
<dbReference type="InterPro" id="IPR008397">
    <property type="entry name" value="Alginate_lyase_dom"/>
</dbReference>
<dbReference type="AlphaFoldDB" id="B9JMF4"/>
<dbReference type="Gene3D" id="2.60.40.10">
    <property type="entry name" value="Immunoglobulins"/>
    <property type="match status" value="1"/>
</dbReference>
<keyword evidence="2" id="KW-1015">Disulfide bond</keyword>
<dbReference type="SUPFAM" id="SSF49899">
    <property type="entry name" value="Concanavalin A-like lectins/glucanases"/>
    <property type="match status" value="1"/>
</dbReference>
<sequence length="756" mass="81704">MGWRRFTRQAGYPILKLTFRPRPNLVVVYNFSCVEYSMAGFSDQIDDQIIANAFSRRSFLMGFAALSLSAVGACADDATSSSTDATTAQDGFLHPGLLHTEADFTRMAAKVKAAESPWINGWNVLTANSHASLGYNPRPQAAVYRGNDGVHSQNYTLLFNDIAAAYAHALRWKVTGDTAYAEKSIQIMNAWSAVLTVIGGDTNAALAAGIYGYEFANAAEIMRSYSGWAAADFARFQTMMVNVFYPINHDFINRHNNTQVTHYWANWDLCNMASIMAIGVLCDNQTYFDEAVEYFKSGAGNGCIMQAVYYVHPGYLGQWQETGRDQGHNTLGIALVGAICEMAWNQGVDLYSYDNNRVLAAAEYVAKGNLIESGTTYYTVPYLFYTNVDKVNQSGFSTASQGTVRPCWTLVYNHYVNRQGLAAPYTGKFMDQIAPEGGGGNYGPNSGGYDQLGYGTLTCSREAIASGNPPSGLTARLSAGDIVLSWWGTAYATGYSVKRATQSGGPYTTLKTGITDLLTYTDTGPTDGVYYYVITAETPSGESAASNEATASTTKTLQTQFAFDEGTGTTTGDGGTLVNASWATGKTGTAVSLISSNSAYVSLPENLVLPLADFTIAAWVFWNGNQNWARIFDFGTGTGRYMFLTPRGSTGKARFAITLNSGNGEQGIDANIVMPSGRWTHVAVTLSGHTGTLYIDGTEVGTNTAMYFAPFHIGPTKQNWIGRSQYSADPYFNGLIDDFRIYNGALDSSGITALMA</sequence>
<dbReference type="Proteomes" id="UP000001600">
    <property type="component" value="Chromosome 2"/>
</dbReference>
<gene>
    <name evidence="5" type="ordered locus">Arad_9990</name>
</gene>
<name>B9JMF4_RHIR8</name>
<keyword evidence="5" id="KW-0812">Transmembrane</keyword>
<reference evidence="5 6" key="1">
    <citation type="journal article" date="2009" name="J. Bacteriol.">
        <title>Genome sequences of three Agrobacterium biovars help elucidate the evolution of multichromosome genomes in bacteria.</title>
        <authorList>
            <person name="Slater S.C."/>
            <person name="Goldman B.S."/>
            <person name="Goodner B."/>
            <person name="Setubal J.C."/>
            <person name="Farrand S.K."/>
            <person name="Nester E.W."/>
            <person name="Burr T.J."/>
            <person name="Banta L."/>
            <person name="Dickerman A.W."/>
            <person name="Paulsen I."/>
            <person name="Otten L."/>
            <person name="Suen G."/>
            <person name="Welch R."/>
            <person name="Almeida N.F."/>
            <person name="Arnold F."/>
            <person name="Burton O.T."/>
            <person name="Du Z."/>
            <person name="Ewing A."/>
            <person name="Godsy E."/>
            <person name="Heisel S."/>
            <person name="Houmiel K.L."/>
            <person name="Jhaveri J."/>
            <person name="Lu J."/>
            <person name="Miller N.M."/>
            <person name="Norton S."/>
            <person name="Chen Q."/>
            <person name="Phoolcharoen W."/>
            <person name="Ohlin V."/>
            <person name="Ondrusek D."/>
            <person name="Pride N."/>
            <person name="Stricklin S.L."/>
            <person name="Sun J."/>
            <person name="Wheeler C."/>
            <person name="Wilson L."/>
            <person name="Zhu H."/>
            <person name="Wood D.W."/>
        </authorList>
    </citation>
    <scope>NUCLEOTIDE SEQUENCE [LARGE SCALE GENOMIC DNA]</scope>
    <source>
        <strain evidence="6">K84 / ATCC BAA-868</strain>
    </source>
</reference>
<dbReference type="GO" id="GO:0016829">
    <property type="term" value="F:lyase activity"/>
    <property type="evidence" value="ECO:0007669"/>
    <property type="project" value="UniProtKB-KW"/>
</dbReference>
<evidence type="ECO:0000256" key="1">
    <source>
        <dbReference type="ARBA" id="ARBA00022729"/>
    </source>
</evidence>
<organism evidence="5 6">
    <name type="scientific">Rhizobium rhizogenes (strain K84 / ATCC BAA-868)</name>
    <name type="common">Agrobacterium radiobacter</name>
    <dbReference type="NCBI Taxonomy" id="311403"/>
    <lineage>
        <taxon>Bacteria</taxon>
        <taxon>Pseudomonadati</taxon>
        <taxon>Pseudomonadota</taxon>
        <taxon>Alphaproteobacteria</taxon>
        <taxon>Hyphomicrobiales</taxon>
        <taxon>Rhizobiaceae</taxon>
        <taxon>Rhizobium/Agrobacterium group</taxon>
        <taxon>Rhizobium</taxon>
    </lineage>
</organism>
<dbReference type="SUPFAM" id="SSF49265">
    <property type="entry name" value="Fibronectin type III"/>
    <property type="match status" value="1"/>
</dbReference>
<dbReference type="GO" id="GO:0042597">
    <property type="term" value="C:periplasmic space"/>
    <property type="evidence" value="ECO:0007669"/>
    <property type="project" value="InterPro"/>
</dbReference>
<dbReference type="InterPro" id="IPR003961">
    <property type="entry name" value="FN3_dom"/>
</dbReference>
<dbReference type="SUPFAM" id="SSF48230">
    <property type="entry name" value="Chondroitin AC/alginate lyase"/>
    <property type="match status" value="1"/>
</dbReference>
<evidence type="ECO:0000313" key="6">
    <source>
        <dbReference type="Proteomes" id="UP000001600"/>
    </source>
</evidence>
<feature type="domain" description="LamG-like jellyroll fold" evidence="4">
    <location>
        <begin position="612"/>
        <end position="749"/>
    </location>
</feature>
<dbReference type="Pfam" id="PF13385">
    <property type="entry name" value="Laminin_G_3"/>
    <property type="match status" value="1"/>
</dbReference>
<dbReference type="InterPro" id="IPR008929">
    <property type="entry name" value="Chondroitin_lyas"/>
</dbReference>
<accession>B9JMF4</accession>
<evidence type="ECO:0000313" key="5">
    <source>
        <dbReference type="EMBL" id="ACM30905.1"/>
    </source>
</evidence>
<keyword evidence="1" id="KW-0732">Signal</keyword>
<dbReference type="Gene3D" id="2.60.120.200">
    <property type="match status" value="1"/>
</dbReference>
<dbReference type="HOGENOM" id="CLU_367554_0_0_5"/>
<dbReference type="EMBL" id="CP000629">
    <property type="protein sequence ID" value="ACM30905.1"/>
    <property type="molecule type" value="Genomic_DNA"/>
</dbReference>
<protein>
    <submittedName>
        <fullName evidence="5">Transmembrane protein</fullName>
    </submittedName>
</protein>
<dbReference type="InterPro" id="IPR036116">
    <property type="entry name" value="FN3_sf"/>
</dbReference>
<dbReference type="eggNOG" id="COG4733">
    <property type="taxonomic scope" value="Bacteria"/>
</dbReference>
<keyword evidence="5" id="KW-0472">Membrane</keyword>